<protein>
    <recommendedName>
        <fullName evidence="4">FH2 domain-containing protein</fullName>
    </recommendedName>
</protein>
<feature type="compositionally biased region" description="Polar residues" evidence="3">
    <location>
        <begin position="502"/>
        <end position="519"/>
    </location>
</feature>
<evidence type="ECO:0000259" key="4">
    <source>
        <dbReference type="PROSITE" id="PS51444"/>
    </source>
</evidence>
<reference evidence="5 6" key="1">
    <citation type="submission" date="2022-12" db="EMBL/GenBank/DDBJ databases">
        <title>Chromosome-level genome of Tegillarca granosa.</title>
        <authorList>
            <person name="Kim J."/>
        </authorList>
    </citation>
    <scope>NUCLEOTIDE SEQUENCE [LARGE SCALE GENOMIC DNA]</scope>
    <source>
        <strain evidence="5">Teg-2019</strain>
        <tissue evidence="5">Adductor muscle</tissue>
    </source>
</reference>
<feature type="compositionally biased region" description="Basic and acidic residues" evidence="3">
    <location>
        <begin position="429"/>
        <end position="456"/>
    </location>
</feature>
<organism evidence="5 6">
    <name type="scientific">Tegillarca granosa</name>
    <name type="common">Malaysian cockle</name>
    <name type="synonym">Anadara granosa</name>
    <dbReference type="NCBI Taxonomy" id="220873"/>
    <lineage>
        <taxon>Eukaryota</taxon>
        <taxon>Metazoa</taxon>
        <taxon>Spiralia</taxon>
        <taxon>Lophotrochozoa</taxon>
        <taxon>Mollusca</taxon>
        <taxon>Bivalvia</taxon>
        <taxon>Autobranchia</taxon>
        <taxon>Pteriomorphia</taxon>
        <taxon>Arcoida</taxon>
        <taxon>Arcoidea</taxon>
        <taxon>Arcidae</taxon>
        <taxon>Tegillarca</taxon>
    </lineage>
</organism>
<dbReference type="Pfam" id="PF02181">
    <property type="entry name" value="FH2"/>
    <property type="match status" value="1"/>
</dbReference>
<feature type="compositionally biased region" description="Basic and acidic residues" evidence="3">
    <location>
        <begin position="919"/>
        <end position="929"/>
    </location>
</feature>
<feature type="region of interest" description="Disordered" evidence="3">
    <location>
        <begin position="1"/>
        <end position="207"/>
    </location>
</feature>
<feature type="region of interest" description="Disordered" evidence="3">
    <location>
        <begin position="227"/>
        <end position="262"/>
    </location>
</feature>
<evidence type="ECO:0000256" key="1">
    <source>
        <dbReference type="ARBA" id="ARBA00005271"/>
    </source>
</evidence>
<feature type="region of interest" description="Disordered" evidence="3">
    <location>
        <begin position="544"/>
        <end position="584"/>
    </location>
</feature>
<feature type="region of interest" description="Disordered" evidence="3">
    <location>
        <begin position="879"/>
        <end position="971"/>
    </location>
</feature>
<feature type="coiled-coil region" evidence="2">
    <location>
        <begin position="768"/>
        <end position="828"/>
    </location>
</feature>
<evidence type="ECO:0000313" key="6">
    <source>
        <dbReference type="Proteomes" id="UP001217089"/>
    </source>
</evidence>
<sequence>MAESSGENQHNVDDVVNTLDAFHISEDHDSSNKGGNQENVFQRTDRYRDWKNKREQENAKSSDGQPTSTCSAQLTLEERRERRKQIRESWLTEGQRSSSNKSESQSNGSIDKYASNSSLSSSNSDLQNSSTASVSSVDSHIEAMRQRRKQMMQGLVSPDSDSKSKLNSSLDSSKPTQRRWISRTTSNDSSESKPNIPLSVPTALGSGTQRVALTRSSSLDRRHLVSPLRQRREGSVDRLVKTENGGNVNKDEQWTQDDSNMGSAMKNILKSGLLMSSQTILAQRRLLDKNSKTIQSIQASHRPSQNVKDDKNDSNQDVESSDKHQEDQVESPQKSLENGDQDTPKSLSDVKPSFRLGRTRLTLEKKSPEHIDQNGVKSDSTSPSAVEKTSDDLYEQEGVTCIFRSEKDMENETMTTSDTSSNSPVKVQSKLDKSHDGKHSEHNSPVKHVQSKESHSHGSVFGPVPFSSERSRHGSGHHHVEKSHSNDEIESQQSPCVHVPPTSKSTDLSNKSELNQSSIKRIGGVTDLDKAMQESDQQKLKSIFKNSNNQDSEKANEERSQQQESHHFSVMETDLDSPTSSLPKIHTSAKTFQKPMSVDIGATEDNVNKPRREISSKQTEITKPAGEKRPKDLMYKPNVNLEDAVKSPMEVPVKLDFRHMECFEGQMLLQWLNNAIDDNHYLRLLLTRHDLQVVISQVCTCLMAAGVIKQLESKDIADNKFKTDCMYYWAHTENPVTKQNVDIGKLAPMWPPAQPCDQDIQPGQKYTEAEHQTEMVRLRKEYQEEVDKLKTEHQSFLDRMREEYQNKIQECIERIIQLHNDVEKYKQLAGIEELTQAALSDAEAAGKEAGIIGRLGLNLTNGFLTPEMGERFLALTGTPSTPDSVYHTPAMTPECSSGEYPSMIIGENEELGPMPPPPDELRPTPKKADVPAAPAPPPPPPPPPGMGGPPPPPPPLPGGGPLARKGSLKPVINPKSPMKALFWQRIQVHEIKSPKNKEYANAKLVWESLVEPQVDSSEIENLFSKQPLDTGRKSIFDRPKSKAQQFAKVIEPKRSQAVGILLSSLKMDFSEIENAILTFDTSQLGEDKLRSIYENRGEEDEIKKIKKQLKSHPDVPLDKPEQFLYELHQIPDYGERIFCFIFQQSFQESMSVIDNKITNIKMTAETLVKGRSLRYILGLILAVGNYMNGGNRTRGQADGFGLEILPKLKDVKSKDNRTSLLNFIVTQYVKKREREHAGTEHAKLPVPDPSDISQATSVNFDEIEKELKRIKRDFDVLFLYLSQLTAAEKRAEKVINNAGPDYLQPFKDIMTEFFTRGRQEYKEQEENLVEGKKRFEELVIYFCVKPKQGDKTVTPEYFFSLWSAFCGDFKDLWKKEQQRVIKQRIKDAQDRVRQLQERKANPLPKKPRRPGGLMFQIIAI</sequence>
<dbReference type="InterPro" id="IPR001265">
    <property type="entry name" value="Formin_Cappuccino_subfam"/>
</dbReference>
<feature type="compositionally biased region" description="Polar residues" evidence="3">
    <location>
        <begin position="182"/>
        <end position="193"/>
    </location>
</feature>
<feature type="compositionally biased region" description="Basic and acidic residues" evidence="3">
    <location>
        <begin position="230"/>
        <end position="241"/>
    </location>
</feature>
<feature type="compositionally biased region" description="Polar residues" evidence="3">
    <location>
        <begin position="61"/>
        <end position="74"/>
    </location>
</feature>
<feature type="compositionally biased region" description="Basic and acidic residues" evidence="3">
    <location>
        <begin position="307"/>
        <end position="327"/>
    </location>
</feature>
<dbReference type="InterPro" id="IPR042201">
    <property type="entry name" value="FH2_Formin_sf"/>
</dbReference>
<dbReference type="Gene3D" id="1.20.58.2220">
    <property type="entry name" value="Formin, FH2 domain"/>
    <property type="match status" value="1"/>
</dbReference>
<proteinExistence type="inferred from homology"/>
<feature type="compositionally biased region" description="Polar residues" evidence="3">
    <location>
        <begin position="375"/>
        <end position="384"/>
    </location>
</feature>
<feature type="compositionally biased region" description="Low complexity" evidence="3">
    <location>
        <begin position="165"/>
        <end position="175"/>
    </location>
</feature>
<feature type="compositionally biased region" description="Basic and acidic residues" evidence="3">
    <location>
        <begin position="551"/>
        <end position="569"/>
    </location>
</feature>
<feature type="compositionally biased region" description="Polar residues" evidence="3">
    <location>
        <begin position="412"/>
        <end position="426"/>
    </location>
</feature>
<dbReference type="Proteomes" id="UP001217089">
    <property type="component" value="Unassembled WGS sequence"/>
</dbReference>
<feature type="compositionally biased region" description="Pro residues" evidence="3">
    <location>
        <begin position="933"/>
        <end position="958"/>
    </location>
</feature>
<accession>A0ABQ9F0A5</accession>
<comment type="caution">
    <text evidence="5">The sequence shown here is derived from an EMBL/GenBank/DDBJ whole genome shotgun (WGS) entry which is preliminary data.</text>
</comment>
<dbReference type="SUPFAM" id="SSF101447">
    <property type="entry name" value="Formin homology 2 domain (FH2 domain)"/>
    <property type="match status" value="1"/>
</dbReference>
<feature type="compositionally biased region" description="Polar residues" evidence="3">
    <location>
        <begin position="32"/>
        <end position="42"/>
    </location>
</feature>
<dbReference type="EMBL" id="JARBDR010000657">
    <property type="protein sequence ID" value="KAJ8309312.1"/>
    <property type="molecule type" value="Genomic_DNA"/>
</dbReference>
<feature type="domain" description="FH2" evidence="4">
    <location>
        <begin position="968"/>
        <end position="1395"/>
    </location>
</feature>
<name>A0ABQ9F0A5_TEGGR</name>
<keyword evidence="6" id="KW-1185">Reference proteome</keyword>
<feature type="compositionally biased region" description="Low complexity" evidence="3">
    <location>
        <begin position="93"/>
        <end position="138"/>
    </location>
</feature>
<comment type="similarity">
    <text evidence="1">Belongs to the formin homology family. Cappuccino subfamily.</text>
</comment>
<keyword evidence="2" id="KW-0175">Coiled coil</keyword>
<dbReference type="PROSITE" id="PS51444">
    <property type="entry name" value="FH2"/>
    <property type="match status" value="1"/>
</dbReference>
<evidence type="ECO:0000256" key="3">
    <source>
        <dbReference type="SAM" id="MobiDB-lite"/>
    </source>
</evidence>
<feature type="region of interest" description="Disordered" evidence="3">
    <location>
        <begin position="293"/>
        <end position="521"/>
    </location>
</feature>
<dbReference type="PANTHER" id="PTHR45920">
    <property type="entry name" value="FORMIN HOMOLOGY 2 DOMAIN CONTAINING, ISOFORM I"/>
    <property type="match status" value="1"/>
</dbReference>
<dbReference type="PRINTS" id="PR00828">
    <property type="entry name" value="FORMIN"/>
</dbReference>
<evidence type="ECO:0000313" key="5">
    <source>
        <dbReference type="EMBL" id="KAJ8309312.1"/>
    </source>
</evidence>
<feature type="compositionally biased region" description="Basic and acidic residues" evidence="3">
    <location>
        <begin position="43"/>
        <end position="60"/>
    </location>
</feature>
<feature type="compositionally biased region" description="Basic and acidic residues" evidence="3">
    <location>
        <begin position="361"/>
        <end position="372"/>
    </location>
</feature>
<gene>
    <name evidence="5" type="ORF">KUTeg_014186</name>
</gene>
<dbReference type="SMART" id="SM00498">
    <property type="entry name" value="FH2"/>
    <property type="match status" value="1"/>
</dbReference>
<evidence type="ECO:0000256" key="2">
    <source>
        <dbReference type="SAM" id="Coils"/>
    </source>
</evidence>
<feature type="compositionally biased region" description="Polar residues" evidence="3">
    <location>
        <begin position="293"/>
        <end position="306"/>
    </location>
</feature>
<dbReference type="PANTHER" id="PTHR45920:SF7">
    <property type="entry name" value="FORMIN-G"/>
    <property type="match status" value="1"/>
</dbReference>
<dbReference type="InterPro" id="IPR015425">
    <property type="entry name" value="FH2_Formin"/>
</dbReference>